<evidence type="ECO:0000256" key="2">
    <source>
        <dbReference type="ARBA" id="ARBA00009558"/>
    </source>
</evidence>
<dbReference type="GO" id="GO:0005576">
    <property type="term" value="C:extracellular region"/>
    <property type="evidence" value="ECO:0007669"/>
    <property type="project" value="UniProtKB-SubCell"/>
</dbReference>
<evidence type="ECO:0000256" key="5">
    <source>
        <dbReference type="ARBA" id="ARBA00022676"/>
    </source>
</evidence>
<evidence type="ECO:0000313" key="13">
    <source>
        <dbReference type="Proteomes" id="UP000663889"/>
    </source>
</evidence>
<keyword evidence="5 10" id="KW-0328">Glycosyltransferase</keyword>
<evidence type="ECO:0000256" key="6">
    <source>
        <dbReference type="ARBA" id="ARBA00022679"/>
    </source>
</evidence>
<dbReference type="InterPro" id="IPR000768">
    <property type="entry name" value="ART"/>
</dbReference>
<keyword evidence="10" id="KW-0521">NADP</keyword>
<sequence length="620" mass="69388">MATGGDATAQQFARVSDIAKEPQKMLMPIRGYEKMPLVPLEEAITPLVSILPEVQDYAYVAKQRCEPVPADGLTQDQSASIILYTMEWEPHEECLYFALNATLRAEDRRKLKPWFSYLKLILTALKQLRSTRHFVYRGVKMNLIKQYPLGKTFVWWGFSSCASKMGVLENEQFLGKTGDRTMFTIDCESGKDISRHSYYQSEDEILLLPARQFEVISCLQPAPGLNMIQLKETQSPISLLQPVTNDSNPKAPSQDIDIKTQSETIVASVQPKLDSVKSGTSASTVPKPMPMHKTIAHDAKSDIRFSNIFIEIPRLFIMATGGEEEFTQRVLRFSDVAQEPTEMLMPISGHEDMPIVPLEIAVEPLVSFLPAVQSYAYAAKKRCKNPPADGLTIDESASIILYSMGWKPIDKCLYAALNATLRSEDRDQLVPWFLYLKLFLTALSRLPSSRRFLFRGVKLDLHTMYPKGETIIWWGFSSCTTSINVLQSERFLGTTGTRTMFTIECFSGKDIKQHSYFPSEDEILLLAATQFKVMGCLNAGNGLHTIQLQETQPPFPLLYPTASNLNSNDLTKDIGIKTQPETIAASSVQPKLESVKSSTSASTVPQPTPMHKTITHDATS</sequence>
<dbReference type="PANTHER" id="PTHR10339:SF25">
    <property type="entry name" value="SECRETED EXOENZYME S"/>
    <property type="match status" value="1"/>
</dbReference>
<feature type="compositionally biased region" description="Polar residues" evidence="11">
    <location>
        <begin position="585"/>
        <end position="605"/>
    </location>
</feature>
<keyword evidence="7" id="KW-0548">Nucleotidyltransferase</keyword>
<dbReference type="Gene3D" id="3.90.176.10">
    <property type="entry name" value="Toxin ADP-ribosyltransferase, Chain A, domain 1"/>
    <property type="match status" value="2"/>
</dbReference>
<dbReference type="PROSITE" id="PS51996">
    <property type="entry name" value="TR_MART"/>
    <property type="match status" value="2"/>
</dbReference>
<dbReference type="AlphaFoldDB" id="A0A814UFQ0"/>
<name>A0A814UFQ0_9BILA</name>
<dbReference type="GO" id="GO:0106274">
    <property type="term" value="F:NAD+-protein-arginine ADP-ribosyltransferase activity"/>
    <property type="evidence" value="ECO:0007669"/>
    <property type="project" value="UniProtKB-EC"/>
</dbReference>
<evidence type="ECO:0000256" key="1">
    <source>
        <dbReference type="ARBA" id="ARBA00004613"/>
    </source>
</evidence>
<gene>
    <name evidence="12" type="ORF">SEV965_LOCUS19797</name>
</gene>
<evidence type="ECO:0000256" key="7">
    <source>
        <dbReference type="ARBA" id="ARBA00022695"/>
    </source>
</evidence>
<dbReference type="GO" id="GO:0016779">
    <property type="term" value="F:nucleotidyltransferase activity"/>
    <property type="evidence" value="ECO:0007669"/>
    <property type="project" value="UniProtKB-KW"/>
</dbReference>
<evidence type="ECO:0000256" key="4">
    <source>
        <dbReference type="ARBA" id="ARBA00022656"/>
    </source>
</evidence>
<dbReference type="Proteomes" id="UP000663889">
    <property type="component" value="Unassembled WGS sequence"/>
</dbReference>
<comment type="subcellular location">
    <subcellularLocation>
        <location evidence="1">Secreted</location>
    </subcellularLocation>
</comment>
<evidence type="ECO:0000256" key="3">
    <source>
        <dbReference type="ARBA" id="ARBA00022525"/>
    </source>
</evidence>
<keyword evidence="3" id="KW-0964">Secreted</keyword>
<keyword evidence="10" id="KW-0520">NAD</keyword>
<evidence type="ECO:0000256" key="8">
    <source>
        <dbReference type="ARBA" id="ARBA00023026"/>
    </source>
</evidence>
<comment type="catalytic activity">
    <reaction evidence="9 10">
        <text>L-arginyl-[protein] + NAD(+) = N(omega)-(ADP-D-ribosyl)-L-arginyl-[protein] + nicotinamide + H(+)</text>
        <dbReference type="Rhea" id="RHEA:19149"/>
        <dbReference type="Rhea" id="RHEA-COMP:10532"/>
        <dbReference type="Rhea" id="RHEA-COMP:15087"/>
        <dbReference type="ChEBI" id="CHEBI:15378"/>
        <dbReference type="ChEBI" id="CHEBI:17154"/>
        <dbReference type="ChEBI" id="CHEBI:29965"/>
        <dbReference type="ChEBI" id="CHEBI:57540"/>
        <dbReference type="ChEBI" id="CHEBI:142554"/>
        <dbReference type="EC" id="2.4.2.31"/>
    </reaction>
</comment>
<dbReference type="InterPro" id="IPR050999">
    <property type="entry name" value="ADP-ribosyltransferase_ARG"/>
</dbReference>
<proteinExistence type="inferred from homology"/>
<keyword evidence="4" id="KW-0800">Toxin</keyword>
<evidence type="ECO:0000256" key="10">
    <source>
        <dbReference type="RuleBase" id="RU361228"/>
    </source>
</evidence>
<accession>A0A814UFQ0</accession>
<comment type="caution">
    <text evidence="12">The sequence shown here is derived from an EMBL/GenBank/DDBJ whole genome shotgun (WGS) entry which is preliminary data.</text>
</comment>
<dbReference type="EC" id="2.4.2.31" evidence="10"/>
<organism evidence="12 13">
    <name type="scientific">Rotaria sordida</name>
    <dbReference type="NCBI Taxonomy" id="392033"/>
    <lineage>
        <taxon>Eukaryota</taxon>
        <taxon>Metazoa</taxon>
        <taxon>Spiralia</taxon>
        <taxon>Gnathifera</taxon>
        <taxon>Rotifera</taxon>
        <taxon>Eurotatoria</taxon>
        <taxon>Bdelloidea</taxon>
        <taxon>Philodinida</taxon>
        <taxon>Philodinidae</taxon>
        <taxon>Rotaria</taxon>
    </lineage>
</organism>
<keyword evidence="8" id="KW-0843">Virulence</keyword>
<keyword evidence="6 10" id="KW-0808">Transferase</keyword>
<feature type="non-terminal residue" evidence="12">
    <location>
        <position position="1"/>
    </location>
</feature>
<dbReference type="Pfam" id="PF01129">
    <property type="entry name" value="ART"/>
    <property type="match status" value="2"/>
</dbReference>
<evidence type="ECO:0000256" key="9">
    <source>
        <dbReference type="ARBA" id="ARBA00047597"/>
    </source>
</evidence>
<dbReference type="GO" id="GO:0003950">
    <property type="term" value="F:NAD+ poly-ADP-ribosyltransferase activity"/>
    <property type="evidence" value="ECO:0007669"/>
    <property type="project" value="TreeGrafter"/>
</dbReference>
<dbReference type="EMBL" id="CAJNOU010001252">
    <property type="protein sequence ID" value="CAF1176236.1"/>
    <property type="molecule type" value="Genomic_DNA"/>
</dbReference>
<dbReference type="GO" id="GO:0090729">
    <property type="term" value="F:toxin activity"/>
    <property type="evidence" value="ECO:0007669"/>
    <property type="project" value="UniProtKB-KW"/>
</dbReference>
<feature type="region of interest" description="Disordered" evidence="11">
    <location>
        <begin position="585"/>
        <end position="620"/>
    </location>
</feature>
<evidence type="ECO:0000256" key="11">
    <source>
        <dbReference type="SAM" id="MobiDB-lite"/>
    </source>
</evidence>
<evidence type="ECO:0000313" key="12">
    <source>
        <dbReference type="EMBL" id="CAF1176236.1"/>
    </source>
</evidence>
<dbReference type="PANTHER" id="PTHR10339">
    <property type="entry name" value="ADP-RIBOSYLTRANSFERASE"/>
    <property type="match status" value="1"/>
</dbReference>
<reference evidence="12" key="1">
    <citation type="submission" date="2021-02" db="EMBL/GenBank/DDBJ databases">
        <authorList>
            <person name="Nowell W R."/>
        </authorList>
    </citation>
    <scope>NUCLEOTIDE SEQUENCE</scope>
</reference>
<protein>
    <recommendedName>
        <fullName evidence="10">NAD(P)(+)--arginine ADP-ribosyltransferase</fullName>
        <ecNumber evidence="10">2.4.2.31</ecNumber>
    </recommendedName>
    <alternativeName>
        <fullName evidence="10">Mono(ADP-ribosyl)transferase</fullName>
    </alternativeName>
</protein>
<comment type="similarity">
    <text evidence="2 10">Belongs to the Arg-specific ADP-ribosyltransferase family.</text>
</comment>
<dbReference type="SUPFAM" id="SSF56399">
    <property type="entry name" value="ADP-ribosylation"/>
    <property type="match status" value="2"/>
</dbReference>